<feature type="compositionally biased region" description="Basic and acidic residues" evidence="1">
    <location>
        <begin position="152"/>
        <end position="161"/>
    </location>
</feature>
<feature type="compositionally biased region" description="Low complexity" evidence="1">
    <location>
        <begin position="200"/>
        <end position="211"/>
    </location>
</feature>
<dbReference type="PANTHER" id="PTHR33223">
    <property type="entry name" value="CCHC-TYPE DOMAIN-CONTAINING PROTEIN"/>
    <property type="match status" value="1"/>
</dbReference>
<sequence>MSHSKLQFRHQLDPTQQRHPLSSNCYSQPLTGGLCSQKGLNIKGEQRRKDDRPSGQSNEKILVPTVGPKWHSIENTRNQHELHIVTSEGRLKWSSRLPGISWHRCRHNYRHRHESYKSTCKRNERCSGSMAELGHHEQFAQHSALTIHRNQHRENENHDHQTSQCTNWNDNQHANPNGNQHGNPNDNERGGPAEYQGSHGTDAGTITGAGTNHTRAHWKHAEEIAALRAELDCHEQSAQHSAMKIMIARHPNVLTRTVTNMVVQTTMKEEDIRSLCKPFGPLAYSPFTVTIMQTPMPEKSPFAPDNHLRIFTNAMAFYTESDPVICRALSLSLKDEALECYNILPRNSVDCFATVETLFRRKYSSNRKQKITPAELVNTKQEKGETLKAFMNRYTETAWQVKDVNHSFIINNLPSFLRPRYFAEKLYAHPPKTMDELQERAVEFIRIEDMRISQGRQQEADVGGGRKDDRRSFSDRGGGSQPKDFDRELKFDYYTLVNAPRAKILREALSDELLSVRKLYSPKNDDKGKHCQYHQNLGHTTGECATLKDKIEALIRAGHLHKYVQKEQTRLRSLSRSPWRKMNEGTVEAAAAVAALTARFEDISTRRHIN</sequence>
<feature type="compositionally biased region" description="Basic and acidic residues" evidence="1">
    <location>
        <begin position="44"/>
        <end position="53"/>
    </location>
</feature>
<feature type="compositionally biased region" description="Basic and acidic residues" evidence="1">
    <location>
        <begin position="464"/>
        <end position="474"/>
    </location>
</feature>
<evidence type="ECO:0000256" key="1">
    <source>
        <dbReference type="SAM" id="MobiDB-lite"/>
    </source>
</evidence>
<proteinExistence type="predicted"/>
<keyword evidence="4" id="KW-1185">Reference proteome</keyword>
<name>A0AAQ3N6W6_VIGMU</name>
<reference evidence="3 4" key="1">
    <citation type="journal article" date="2023" name="Life. Sci Alliance">
        <title>Evolutionary insights into 3D genome organization and epigenetic landscape of Vigna mungo.</title>
        <authorList>
            <person name="Junaid A."/>
            <person name="Singh B."/>
            <person name="Bhatia S."/>
        </authorList>
    </citation>
    <scope>NUCLEOTIDE SEQUENCE [LARGE SCALE GENOMIC DNA]</scope>
    <source>
        <strain evidence="3">Urdbean</strain>
    </source>
</reference>
<dbReference type="PANTHER" id="PTHR33223:SF10">
    <property type="entry name" value="AMINOTRANSFERASE-LIKE PLANT MOBILE DOMAIN-CONTAINING PROTEIN"/>
    <property type="match status" value="1"/>
</dbReference>
<dbReference type="Pfam" id="PF03732">
    <property type="entry name" value="Retrotrans_gag"/>
    <property type="match status" value="1"/>
</dbReference>
<feature type="compositionally biased region" description="Polar residues" evidence="1">
    <location>
        <begin position="13"/>
        <end position="24"/>
    </location>
</feature>
<feature type="region of interest" description="Disordered" evidence="1">
    <location>
        <begin position="152"/>
        <end position="214"/>
    </location>
</feature>
<evidence type="ECO:0000259" key="2">
    <source>
        <dbReference type="Pfam" id="PF03732"/>
    </source>
</evidence>
<evidence type="ECO:0000313" key="4">
    <source>
        <dbReference type="Proteomes" id="UP001374535"/>
    </source>
</evidence>
<feature type="region of interest" description="Disordered" evidence="1">
    <location>
        <begin position="37"/>
        <end position="60"/>
    </location>
</feature>
<feature type="domain" description="Retrotransposon gag" evidence="2">
    <location>
        <begin position="330"/>
        <end position="405"/>
    </location>
</feature>
<protein>
    <recommendedName>
        <fullName evidence="2">Retrotransposon gag domain-containing protein</fullName>
    </recommendedName>
</protein>
<gene>
    <name evidence="3" type="ORF">V8G54_024778</name>
</gene>
<dbReference type="EMBL" id="CP144694">
    <property type="protein sequence ID" value="WVZ03972.1"/>
    <property type="molecule type" value="Genomic_DNA"/>
</dbReference>
<accession>A0AAQ3N6W6</accession>
<feature type="region of interest" description="Disordered" evidence="1">
    <location>
        <begin position="455"/>
        <end position="484"/>
    </location>
</feature>
<feature type="region of interest" description="Disordered" evidence="1">
    <location>
        <begin position="1"/>
        <end position="24"/>
    </location>
</feature>
<feature type="compositionally biased region" description="Polar residues" evidence="1">
    <location>
        <begin position="162"/>
        <end position="185"/>
    </location>
</feature>
<organism evidence="3 4">
    <name type="scientific">Vigna mungo</name>
    <name type="common">Black gram</name>
    <name type="synonym">Phaseolus mungo</name>
    <dbReference type="NCBI Taxonomy" id="3915"/>
    <lineage>
        <taxon>Eukaryota</taxon>
        <taxon>Viridiplantae</taxon>
        <taxon>Streptophyta</taxon>
        <taxon>Embryophyta</taxon>
        <taxon>Tracheophyta</taxon>
        <taxon>Spermatophyta</taxon>
        <taxon>Magnoliopsida</taxon>
        <taxon>eudicotyledons</taxon>
        <taxon>Gunneridae</taxon>
        <taxon>Pentapetalae</taxon>
        <taxon>rosids</taxon>
        <taxon>fabids</taxon>
        <taxon>Fabales</taxon>
        <taxon>Fabaceae</taxon>
        <taxon>Papilionoideae</taxon>
        <taxon>50 kb inversion clade</taxon>
        <taxon>NPAAA clade</taxon>
        <taxon>indigoferoid/millettioid clade</taxon>
        <taxon>Phaseoleae</taxon>
        <taxon>Vigna</taxon>
    </lineage>
</organism>
<dbReference type="InterPro" id="IPR005162">
    <property type="entry name" value="Retrotrans_gag_dom"/>
</dbReference>
<dbReference type="Proteomes" id="UP001374535">
    <property type="component" value="Chromosome 7"/>
</dbReference>
<dbReference type="AlphaFoldDB" id="A0AAQ3N6W6"/>
<evidence type="ECO:0000313" key="3">
    <source>
        <dbReference type="EMBL" id="WVZ03972.1"/>
    </source>
</evidence>